<dbReference type="Gene3D" id="3.40.720.10">
    <property type="entry name" value="Alkaline Phosphatase, subunit A"/>
    <property type="match status" value="3"/>
</dbReference>
<protein>
    <submittedName>
        <fullName evidence="9">ARSJ</fullName>
    </submittedName>
</protein>
<keyword evidence="3" id="KW-0479">Metal-binding</keyword>
<keyword evidence="7" id="KW-0732">Signal</keyword>
<dbReference type="EMBL" id="VXIV02003428">
    <property type="protein sequence ID" value="KAF6017135.1"/>
    <property type="molecule type" value="Genomic_DNA"/>
</dbReference>
<dbReference type="Proteomes" id="UP000593567">
    <property type="component" value="Unassembled WGS sequence"/>
</dbReference>
<reference evidence="9" key="1">
    <citation type="submission" date="2020-06" db="EMBL/GenBank/DDBJ databases">
        <title>Draft genome of Bugula neritina, a colonial animal packing powerful symbionts and potential medicines.</title>
        <authorList>
            <person name="Rayko M."/>
        </authorList>
    </citation>
    <scope>NUCLEOTIDE SEQUENCE [LARGE SCALE GENOMIC DNA]</scope>
    <source>
        <strain evidence="9">Kwan_BN1</strain>
    </source>
</reference>
<evidence type="ECO:0000256" key="7">
    <source>
        <dbReference type="SAM" id="SignalP"/>
    </source>
</evidence>
<feature type="domain" description="Sulfatase N-terminal" evidence="8">
    <location>
        <begin position="40"/>
        <end position="272"/>
    </location>
</feature>
<accession>A0A7J7ITK3</accession>
<dbReference type="PANTHER" id="PTHR10342:SF274">
    <property type="entry name" value="ARYLSULFATASE B"/>
    <property type="match status" value="1"/>
</dbReference>
<name>A0A7J7ITK3_BUGNE</name>
<dbReference type="SUPFAM" id="SSF53649">
    <property type="entry name" value="Alkaline phosphatase-like"/>
    <property type="match status" value="1"/>
</dbReference>
<sequence>MGTSFQLDLKNGSLCSLKQKLVAFTLLLTLAVTSGQSDQPNIVFIMADDLGFNDVGYHGYGEIMTPNIDALARDGVRLENYYVAPLCGPTRTQFLTGRYSIHLGLQGSNLAECTKEGVPLEYRTIANEMKDRGYATHMIEYMDYRNNEDTYHGDLGEYTTTAFTRRAQELITDHNTTQPMFLYLAYQAPHYPLEAPTSYVNMYMSSIPIKERRLYAAMVTALDDGVGQVVQTLKDAGIYNNTVIILSADNGGLAPFASNYPLKGSKGEFYQGEKLYNFGCKHKMETCACLQQVQSLYYFVGVRAVGLVSSPLIKASKRNRNVTSLMHITDWLPTLVNIAGDNTSIEVDGFNQWMSLKKEKILKDRKCCTT</sequence>
<feature type="signal peptide" evidence="7">
    <location>
        <begin position="1"/>
        <end position="35"/>
    </location>
</feature>
<comment type="caution">
    <text evidence="9">The sequence shown here is derived from an EMBL/GenBank/DDBJ whole genome shotgun (WGS) entry which is preliminary data.</text>
</comment>
<comment type="similarity">
    <text evidence="2">Belongs to the sulfatase family.</text>
</comment>
<dbReference type="Pfam" id="PF00884">
    <property type="entry name" value="Sulfatase"/>
    <property type="match status" value="1"/>
</dbReference>
<dbReference type="GO" id="GO:0008484">
    <property type="term" value="F:sulfuric ester hydrolase activity"/>
    <property type="evidence" value="ECO:0007669"/>
    <property type="project" value="InterPro"/>
</dbReference>
<feature type="chain" id="PRO_5029784008" evidence="7">
    <location>
        <begin position="36"/>
        <end position="370"/>
    </location>
</feature>
<dbReference type="InterPro" id="IPR017850">
    <property type="entry name" value="Alkaline_phosphatase_core_sf"/>
</dbReference>
<evidence type="ECO:0000256" key="3">
    <source>
        <dbReference type="ARBA" id="ARBA00022723"/>
    </source>
</evidence>
<evidence type="ECO:0000256" key="1">
    <source>
        <dbReference type="ARBA" id="ARBA00001913"/>
    </source>
</evidence>
<evidence type="ECO:0000259" key="8">
    <source>
        <dbReference type="Pfam" id="PF00884"/>
    </source>
</evidence>
<gene>
    <name evidence="9" type="ORF">EB796_024558</name>
</gene>
<evidence type="ECO:0000313" key="9">
    <source>
        <dbReference type="EMBL" id="KAF6017135.1"/>
    </source>
</evidence>
<evidence type="ECO:0000256" key="6">
    <source>
        <dbReference type="ARBA" id="ARBA00023180"/>
    </source>
</evidence>
<evidence type="ECO:0000256" key="4">
    <source>
        <dbReference type="ARBA" id="ARBA00022801"/>
    </source>
</evidence>
<dbReference type="PROSITE" id="PS00523">
    <property type="entry name" value="SULFATASE_1"/>
    <property type="match status" value="1"/>
</dbReference>
<keyword evidence="5" id="KW-0106">Calcium</keyword>
<keyword evidence="4" id="KW-0378">Hydrolase</keyword>
<organism evidence="9 10">
    <name type="scientific">Bugula neritina</name>
    <name type="common">Brown bryozoan</name>
    <name type="synonym">Sertularia neritina</name>
    <dbReference type="NCBI Taxonomy" id="10212"/>
    <lineage>
        <taxon>Eukaryota</taxon>
        <taxon>Metazoa</taxon>
        <taxon>Spiralia</taxon>
        <taxon>Lophotrochozoa</taxon>
        <taxon>Bryozoa</taxon>
        <taxon>Gymnolaemata</taxon>
        <taxon>Cheilostomatida</taxon>
        <taxon>Flustrina</taxon>
        <taxon>Buguloidea</taxon>
        <taxon>Bugulidae</taxon>
        <taxon>Bugula</taxon>
    </lineage>
</organism>
<dbReference type="PANTHER" id="PTHR10342">
    <property type="entry name" value="ARYLSULFATASE"/>
    <property type="match status" value="1"/>
</dbReference>
<keyword evidence="6" id="KW-0325">Glycoprotein</keyword>
<evidence type="ECO:0000313" key="10">
    <source>
        <dbReference type="Proteomes" id="UP000593567"/>
    </source>
</evidence>
<dbReference type="GO" id="GO:0046872">
    <property type="term" value="F:metal ion binding"/>
    <property type="evidence" value="ECO:0007669"/>
    <property type="project" value="UniProtKB-KW"/>
</dbReference>
<keyword evidence="10" id="KW-1185">Reference proteome</keyword>
<dbReference type="InterPro" id="IPR047115">
    <property type="entry name" value="ARSB"/>
</dbReference>
<comment type="cofactor">
    <cofactor evidence="1">
        <name>Ca(2+)</name>
        <dbReference type="ChEBI" id="CHEBI:29108"/>
    </cofactor>
</comment>
<dbReference type="OrthoDB" id="103349at2759"/>
<dbReference type="InterPro" id="IPR024607">
    <property type="entry name" value="Sulfatase_CS"/>
</dbReference>
<dbReference type="AlphaFoldDB" id="A0A7J7ITK3"/>
<dbReference type="CDD" id="cd16029">
    <property type="entry name" value="4-S"/>
    <property type="match status" value="1"/>
</dbReference>
<evidence type="ECO:0000256" key="2">
    <source>
        <dbReference type="ARBA" id="ARBA00008779"/>
    </source>
</evidence>
<proteinExistence type="inferred from homology"/>
<evidence type="ECO:0000256" key="5">
    <source>
        <dbReference type="ARBA" id="ARBA00022837"/>
    </source>
</evidence>
<dbReference type="InterPro" id="IPR000917">
    <property type="entry name" value="Sulfatase_N"/>
</dbReference>